<name>A0A7R8H792_LEPSM</name>
<organism evidence="1 2">
    <name type="scientific">Lepeophtheirus salmonis</name>
    <name type="common">Salmon louse</name>
    <name type="synonym">Caligus salmonis</name>
    <dbReference type="NCBI Taxonomy" id="72036"/>
    <lineage>
        <taxon>Eukaryota</taxon>
        <taxon>Metazoa</taxon>
        <taxon>Ecdysozoa</taxon>
        <taxon>Arthropoda</taxon>
        <taxon>Crustacea</taxon>
        <taxon>Multicrustacea</taxon>
        <taxon>Hexanauplia</taxon>
        <taxon>Copepoda</taxon>
        <taxon>Siphonostomatoida</taxon>
        <taxon>Caligidae</taxon>
        <taxon>Lepeophtheirus</taxon>
    </lineage>
</organism>
<proteinExistence type="predicted"/>
<evidence type="ECO:0000313" key="2">
    <source>
        <dbReference type="Proteomes" id="UP000675881"/>
    </source>
</evidence>
<reference evidence="1" key="1">
    <citation type="submission" date="2021-02" db="EMBL/GenBank/DDBJ databases">
        <authorList>
            <person name="Bekaert M."/>
        </authorList>
    </citation>
    <scope>NUCLEOTIDE SEQUENCE</scope>
    <source>
        <strain evidence="1">IoA-00</strain>
    </source>
</reference>
<sequence>MSTKAGFPRWSLAVFYNVLDLVELNAYILFKKATGTNLQKSNFLLQLSAEQRADMAKPAPLHPVQQTPATMERRVNFAIKKTPDCQISWVWDVNLLWGSSRVDPSYVEALSCHSYEEETNGRGYGIPTFSGIDSKPPPWDSCLLD</sequence>
<evidence type="ECO:0000313" key="1">
    <source>
        <dbReference type="EMBL" id="CAF2897642.1"/>
    </source>
</evidence>
<dbReference type="AlphaFoldDB" id="A0A7R8H792"/>
<protein>
    <submittedName>
        <fullName evidence="1">(salmon louse) hypothetical protein</fullName>
    </submittedName>
</protein>
<accession>A0A7R8H792</accession>
<keyword evidence="2" id="KW-1185">Reference proteome</keyword>
<dbReference type="Proteomes" id="UP000675881">
    <property type="component" value="Chromosome 3"/>
</dbReference>
<gene>
    <name evidence="1" type="ORF">LSAA_6998</name>
</gene>
<dbReference type="EMBL" id="HG994582">
    <property type="protein sequence ID" value="CAF2897642.1"/>
    <property type="molecule type" value="Genomic_DNA"/>
</dbReference>